<organism evidence="1 2">
    <name type="scientific">Colocasia esculenta</name>
    <name type="common">Wild taro</name>
    <name type="synonym">Arum esculentum</name>
    <dbReference type="NCBI Taxonomy" id="4460"/>
    <lineage>
        <taxon>Eukaryota</taxon>
        <taxon>Viridiplantae</taxon>
        <taxon>Streptophyta</taxon>
        <taxon>Embryophyta</taxon>
        <taxon>Tracheophyta</taxon>
        <taxon>Spermatophyta</taxon>
        <taxon>Magnoliopsida</taxon>
        <taxon>Liliopsida</taxon>
        <taxon>Araceae</taxon>
        <taxon>Aroideae</taxon>
        <taxon>Colocasieae</taxon>
        <taxon>Colocasia</taxon>
    </lineage>
</organism>
<dbReference type="InterPro" id="IPR036397">
    <property type="entry name" value="RNaseH_sf"/>
</dbReference>
<dbReference type="Proteomes" id="UP000652761">
    <property type="component" value="Unassembled WGS sequence"/>
</dbReference>
<dbReference type="EMBL" id="NMUH01003586">
    <property type="protein sequence ID" value="MQM06269.1"/>
    <property type="molecule type" value="Genomic_DNA"/>
</dbReference>
<dbReference type="GO" id="GO:0003676">
    <property type="term" value="F:nucleic acid binding"/>
    <property type="evidence" value="ECO:0007669"/>
    <property type="project" value="InterPro"/>
</dbReference>
<comment type="caution">
    <text evidence="1">The sequence shown here is derived from an EMBL/GenBank/DDBJ whole genome shotgun (WGS) entry which is preliminary data.</text>
</comment>
<reference evidence="1" key="1">
    <citation type="submission" date="2017-07" db="EMBL/GenBank/DDBJ databases">
        <title>Taro Niue Genome Assembly and Annotation.</title>
        <authorList>
            <person name="Atibalentja N."/>
            <person name="Keating K."/>
            <person name="Fields C.J."/>
        </authorList>
    </citation>
    <scope>NUCLEOTIDE SEQUENCE</scope>
    <source>
        <strain evidence="1">Niue_2</strain>
        <tissue evidence="1">Leaf</tissue>
    </source>
</reference>
<dbReference type="OrthoDB" id="1733677at2759"/>
<protein>
    <submittedName>
        <fullName evidence="1">Uncharacterized protein</fullName>
    </submittedName>
</protein>
<keyword evidence="2" id="KW-1185">Reference proteome</keyword>
<accession>A0A843W9R7</accession>
<sequence>GKNLKNSGKNLGDPSSPRILLLLASLPGPATPWHELGPAMRLVAGGILMAGLAGVEGDGGCTSSTVLGRKSYAQIIMATKPAPAVNIGVKPPSFTDGGELTVFFTKDEVNYYYEDFLKSIAGNLGQVLQIYEPTLALTQTSEAFICVELDISKAVKSTLRAWNKQVFGDINDTMNKWEKEVHIRQDNFDINPSSVNRATLGEANANLQRAVRCVEVFWAQKARLQWLDDGDKNTTFYHVVVQGNRRRNKIHRLQVDGTWCEDQEALSKEAVRYYESLLHSNNHDVDESLLDVLVNSVNKDKALSWNSYRWWRDAKQLFSRASTQLSHVYRETNELADSLANLAVKNKRNDVFWGGGVYLMLVILSFSHISIVDLHAEILLNSFLLRAQHSTNIFMQKMSRHTHQWCRHINTDSKAKCVKMLRLCRHMSRVCRHEWQFSEIKPTQVDTLSEQVDTRPSSQNSQFADLGQQVDTLKSRSTRDPLPRTAFYIFWTVCRHYHQGRSTHYGNFSS</sequence>
<dbReference type="AlphaFoldDB" id="A0A843W9R7"/>
<proteinExistence type="predicted"/>
<gene>
    <name evidence="1" type="ORF">Taro_039090</name>
</gene>
<evidence type="ECO:0000313" key="1">
    <source>
        <dbReference type="EMBL" id="MQM06269.1"/>
    </source>
</evidence>
<evidence type="ECO:0000313" key="2">
    <source>
        <dbReference type="Proteomes" id="UP000652761"/>
    </source>
</evidence>
<feature type="non-terminal residue" evidence="1">
    <location>
        <position position="1"/>
    </location>
</feature>
<dbReference type="Gene3D" id="3.30.420.10">
    <property type="entry name" value="Ribonuclease H-like superfamily/Ribonuclease H"/>
    <property type="match status" value="1"/>
</dbReference>
<name>A0A843W9R7_COLES</name>